<dbReference type="GO" id="GO:0016787">
    <property type="term" value="F:hydrolase activity"/>
    <property type="evidence" value="ECO:0007669"/>
    <property type="project" value="UniProtKB-KW"/>
</dbReference>
<dbReference type="SUPFAM" id="SSF51556">
    <property type="entry name" value="Metallo-dependent hydrolases"/>
    <property type="match status" value="1"/>
</dbReference>
<dbReference type="RefSeq" id="WP_390317622.1">
    <property type="nucleotide sequence ID" value="NZ_JBHSPB010000011.1"/>
</dbReference>
<keyword evidence="1 3" id="KW-0378">Hydrolase</keyword>
<comment type="caution">
    <text evidence="3">The sequence shown here is derived from an EMBL/GenBank/DDBJ whole genome shotgun (WGS) entry which is preliminary data.</text>
</comment>
<sequence>MRIFDPHIHMTSRTTDDYEALRDAGVRAVVEPAFWTGQPRTNPGSFTDYFDSLIGWEPFRAARFGVRHHCTLALNPKEANDPRCVPVLGLLPRYLAKDQVVAVGEIGYDSLTPEEDRALETQLGLAEEHGLPVLVHTPHRDKETGVRRTLDVLRHCGLPPERVLIDHLTELTVGLVAGSGCWMGFSIYPDTKMDPRRMVAVLAEYGTERMVVNSAADWGRSDPLATYRTGLAMRDAGFSADRVDEVLWRNPVAFYGQSGRLVLPDPDADAERGEGEDRSATYLGNSVLRGR</sequence>
<evidence type="ECO:0000313" key="4">
    <source>
        <dbReference type="Proteomes" id="UP001596083"/>
    </source>
</evidence>
<accession>A0ABW0Z747</accession>
<dbReference type="PANTHER" id="PTHR42658">
    <property type="entry name" value="HYDROLASE TATD"/>
    <property type="match status" value="1"/>
</dbReference>
<gene>
    <name evidence="3" type="ORF">ACFP1Z_18895</name>
</gene>
<feature type="compositionally biased region" description="Basic and acidic residues" evidence="2">
    <location>
        <begin position="269"/>
        <end position="279"/>
    </location>
</feature>
<dbReference type="EMBL" id="JBHSPB010000011">
    <property type="protein sequence ID" value="MFC5722235.1"/>
    <property type="molecule type" value="Genomic_DNA"/>
</dbReference>
<comment type="similarity">
    <text evidence="1">Belongs to the metallo-dependent hydrolases superfamily.</text>
</comment>
<dbReference type="Proteomes" id="UP001596083">
    <property type="component" value="Unassembled WGS sequence"/>
</dbReference>
<feature type="region of interest" description="Disordered" evidence="2">
    <location>
        <begin position="265"/>
        <end position="291"/>
    </location>
</feature>
<dbReference type="Pfam" id="PF01026">
    <property type="entry name" value="TatD_DNase"/>
    <property type="match status" value="1"/>
</dbReference>
<keyword evidence="1" id="KW-0479">Metal-binding</keyword>
<evidence type="ECO:0000256" key="2">
    <source>
        <dbReference type="SAM" id="MobiDB-lite"/>
    </source>
</evidence>
<dbReference type="InterPro" id="IPR012022">
    <property type="entry name" value="UCP005295"/>
</dbReference>
<proteinExistence type="inferred from homology"/>
<organism evidence="3 4">
    <name type="scientific">Streptomyces gamaensis</name>
    <dbReference type="NCBI Taxonomy" id="1763542"/>
    <lineage>
        <taxon>Bacteria</taxon>
        <taxon>Bacillati</taxon>
        <taxon>Actinomycetota</taxon>
        <taxon>Actinomycetes</taxon>
        <taxon>Kitasatosporales</taxon>
        <taxon>Streptomycetaceae</taxon>
        <taxon>Streptomyces</taxon>
    </lineage>
</organism>
<name>A0ABW0Z747_9ACTN</name>
<protein>
    <submittedName>
        <fullName evidence="3">TatD family hydrolase</fullName>
    </submittedName>
</protein>
<dbReference type="Gene3D" id="3.20.20.140">
    <property type="entry name" value="Metal-dependent hydrolases"/>
    <property type="match status" value="1"/>
</dbReference>
<dbReference type="PIRSF" id="PIRSF005295">
    <property type="entry name" value="UCP005295_TatD"/>
    <property type="match status" value="1"/>
</dbReference>
<evidence type="ECO:0000256" key="1">
    <source>
        <dbReference type="PIRNR" id="PIRNR005295"/>
    </source>
</evidence>
<dbReference type="PANTHER" id="PTHR42658:SF1">
    <property type="entry name" value="HYDROLASE TATD"/>
    <property type="match status" value="1"/>
</dbReference>
<dbReference type="InterPro" id="IPR032466">
    <property type="entry name" value="Metal_Hydrolase"/>
</dbReference>
<evidence type="ECO:0000313" key="3">
    <source>
        <dbReference type="EMBL" id="MFC5722235.1"/>
    </source>
</evidence>
<reference evidence="4" key="1">
    <citation type="journal article" date="2019" name="Int. J. Syst. Evol. Microbiol.">
        <title>The Global Catalogue of Microorganisms (GCM) 10K type strain sequencing project: providing services to taxonomists for standard genome sequencing and annotation.</title>
        <authorList>
            <consortium name="The Broad Institute Genomics Platform"/>
            <consortium name="The Broad Institute Genome Sequencing Center for Infectious Disease"/>
            <person name="Wu L."/>
            <person name="Ma J."/>
        </authorList>
    </citation>
    <scope>NUCLEOTIDE SEQUENCE [LARGE SCALE GENOMIC DNA]</scope>
    <source>
        <strain evidence="4">CGMCC 4.7304</strain>
    </source>
</reference>
<keyword evidence="4" id="KW-1185">Reference proteome</keyword>
<dbReference type="InterPro" id="IPR001130">
    <property type="entry name" value="TatD-like"/>
</dbReference>